<keyword evidence="2" id="KW-1185">Reference proteome</keyword>
<dbReference type="Proteomes" id="UP000002038">
    <property type="component" value="Unassembled WGS sequence"/>
</dbReference>
<evidence type="ECO:0000313" key="1">
    <source>
        <dbReference type="EMBL" id="OAT03877.1"/>
    </source>
</evidence>
<name>A0A179U9P3_BLAGS</name>
<proteinExistence type="predicted"/>
<dbReference type="KEGG" id="bgh:BDBG_16137"/>
<dbReference type="EMBL" id="GG657448">
    <property type="protein sequence ID" value="OAT03877.1"/>
    <property type="molecule type" value="Genomic_DNA"/>
</dbReference>
<reference evidence="2" key="1">
    <citation type="journal article" date="2015" name="PLoS Genet.">
        <title>The dynamic genome and transcriptome of the human fungal pathogen Blastomyces and close relative Emmonsia.</title>
        <authorList>
            <person name="Munoz J.F."/>
            <person name="Gauthier G.M."/>
            <person name="Desjardins C.A."/>
            <person name="Gallo J.E."/>
            <person name="Holder J."/>
            <person name="Sullivan T.D."/>
            <person name="Marty A.J."/>
            <person name="Carmen J.C."/>
            <person name="Chen Z."/>
            <person name="Ding L."/>
            <person name="Gujja S."/>
            <person name="Magrini V."/>
            <person name="Misas E."/>
            <person name="Mitreva M."/>
            <person name="Priest M."/>
            <person name="Saif S."/>
            <person name="Whiston E.A."/>
            <person name="Young S."/>
            <person name="Zeng Q."/>
            <person name="Goldman W.E."/>
            <person name="Mardis E.R."/>
            <person name="Taylor J.W."/>
            <person name="McEwen J.G."/>
            <person name="Clay O.K."/>
            <person name="Klein B.S."/>
            <person name="Cuomo C.A."/>
        </authorList>
    </citation>
    <scope>NUCLEOTIDE SEQUENCE [LARGE SCALE GENOMIC DNA]</scope>
    <source>
        <strain evidence="2">SLH14081</strain>
    </source>
</reference>
<organism evidence="1 2">
    <name type="scientific">Blastomyces gilchristii (strain SLH14081)</name>
    <name type="common">Blastomyces dermatitidis</name>
    <dbReference type="NCBI Taxonomy" id="559298"/>
    <lineage>
        <taxon>Eukaryota</taxon>
        <taxon>Fungi</taxon>
        <taxon>Dikarya</taxon>
        <taxon>Ascomycota</taxon>
        <taxon>Pezizomycotina</taxon>
        <taxon>Eurotiomycetes</taxon>
        <taxon>Eurotiomycetidae</taxon>
        <taxon>Onygenales</taxon>
        <taxon>Ajellomycetaceae</taxon>
        <taxon>Blastomyces</taxon>
    </lineage>
</organism>
<dbReference type="VEuPathDB" id="FungiDB:BDBG_16137"/>
<dbReference type="RefSeq" id="XP_031575861.1">
    <property type="nucleotide sequence ID" value="XM_031724143.1"/>
</dbReference>
<evidence type="ECO:0000313" key="2">
    <source>
        <dbReference type="Proteomes" id="UP000002038"/>
    </source>
</evidence>
<gene>
    <name evidence="1" type="ORF">BDBG_16137</name>
</gene>
<sequence length="68" mass="7855">MFRKDPKIEAADEELELLQSLFNLSLSLASPEFRALGFQPPDLLVLLWTRFSHQCEFSNLHNGHNREG</sequence>
<protein>
    <submittedName>
        <fullName evidence="1">Uncharacterized protein</fullName>
    </submittedName>
</protein>
<accession>A0A179U9P3</accession>
<dbReference type="AlphaFoldDB" id="A0A179U9P3"/>
<dbReference type="GeneID" id="42528352"/>